<dbReference type="Proteomes" id="UP000256381">
    <property type="component" value="Unassembled WGS sequence"/>
</dbReference>
<reference evidence="20 27" key="5">
    <citation type="submission" date="2018-08" db="EMBL/GenBank/DDBJ databases">
        <authorList>
            <person name="Fokvardsen B D."/>
            <person name="Norman A."/>
        </authorList>
    </citation>
    <scope>NUCLEOTIDE SEQUENCE [LARGE SCALE GENOMIC DNA]</scope>
    <source>
        <strain evidence="20 27">DKC2</strain>
    </source>
</reference>
<dbReference type="RefSeq" id="WP_003419250.1">
    <property type="nucleotide sequence ID" value="NZ_AP017901.1"/>
</dbReference>
<evidence type="ECO:0000313" key="23">
    <source>
        <dbReference type="Proteomes" id="UP000049023"/>
    </source>
</evidence>
<feature type="binding site" evidence="10">
    <location>
        <position position="200"/>
    </location>
    <ligand>
        <name>Mn(2+)</name>
        <dbReference type="ChEBI" id="CHEBI:29035"/>
    </ligand>
</feature>
<reference evidence="18 28" key="6">
    <citation type="submission" date="2021-03" db="EMBL/GenBank/DDBJ databases">
        <title>Whole Genome Sequencing of Mycobacterium tuberculosis clinical isolates from Arunachal Pradesh, India.</title>
        <authorList>
            <person name="Singh S."/>
            <person name="Mudliar S.R."/>
            <person name="Kulsum U."/>
            <person name="Rufai S.B."/>
            <person name="Singh P.K."/>
            <person name="Umpo M."/>
            <person name="Nyori M."/>
        </authorList>
    </citation>
    <scope>NUCLEOTIDE SEQUENCE [LARGE SCALE GENOMIC DNA]</scope>
    <source>
        <strain evidence="18 28">OMICS/BPL/0142/20/SP</strain>
    </source>
</reference>
<keyword evidence="6 10" id="KW-0456">Lyase</keyword>
<comment type="cofactor">
    <cofactor evidence="1">
        <name>Mn(2+)</name>
        <dbReference type="ChEBI" id="CHEBI:29035"/>
    </cofactor>
</comment>
<dbReference type="EMBL" id="LR027516">
    <property type="protein sequence ID" value="VCU51855.1"/>
    <property type="molecule type" value="Genomic_DNA"/>
</dbReference>
<dbReference type="GO" id="GO:0003852">
    <property type="term" value="F:2-isopropylmalate synthase activity"/>
    <property type="evidence" value="ECO:0007669"/>
    <property type="project" value="TreeGrafter"/>
</dbReference>
<evidence type="ECO:0000313" key="18">
    <source>
        <dbReference type="EMBL" id="MBP0683522.1"/>
    </source>
</evidence>
<evidence type="ECO:0000256" key="11">
    <source>
        <dbReference type="NCBIfam" id="TIGR03217"/>
    </source>
</evidence>
<gene>
    <name evidence="13" type="primary">bphI</name>
    <name evidence="18" type="synonym">dmpG</name>
    <name evidence="20" type="ORF">DKC2_3764</name>
    <name evidence="19" type="ORF">DSJ38_18635</name>
    <name evidence="17" type="ORF">ERS007679_03829</name>
    <name evidence="13" type="ORF">ERS027646_00660</name>
    <name evidence="15" type="ORF">ERS027659_03313</name>
    <name evidence="14" type="ORF">ERS027661_03003</name>
    <name evidence="16" type="ORF">ERS094118_02410</name>
    <name evidence="18" type="ORF">J8J21_10355</name>
</gene>
<evidence type="ECO:0000256" key="3">
    <source>
        <dbReference type="ARBA" id="ARBA00022723"/>
    </source>
</evidence>
<evidence type="ECO:0000256" key="9">
    <source>
        <dbReference type="ARBA" id="ARBA00046715"/>
    </source>
</evidence>
<evidence type="ECO:0000259" key="12">
    <source>
        <dbReference type="PROSITE" id="PS50991"/>
    </source>
</evidence>
<reference evidence="19 26" key="3">
    <citation type="journal article" date="2017" name="N. Engl. J. Med.">
        <title>Transmission of Extensively Drug-Resistant Tuberculosis in South Africa.</title>
        <authorList>
            <person name="Shah N.S."/>
            <person name="Auld S.C."/>
            <person name="Brust J.C."/>
            <person name="Mathema B."/>
            <person name="Ismail N."/>
            <person name="Moodley P."/>
            <person name="Mlisana K."/>
            <person name="Allana S."/>
            <person name="Campbell A."/>
            <person name="Mthiyane T."/>
            <person name="Morris N."/>
            <person name="Mpangase P."/>
            <person name="van der Meulen H."/>
            <person name="Omar S.V."/>
            <person name="Brown T.S."/>
            <person name="Narechania A."/>
            <person name="Shaskina E."/>
            <person name="Kapwata T."/>
            <person name="Kreiswirth B."/>
            <person name="Gandhi N.R."/>
        </authorList>
    </citation>
    <scope>NUCLEOTIDE SEQUENCE [LARGE SCALE GENOMIC DNA]</scope>
    <source>
        <strain evidence="19 26">32301_S10</strain>
    </source>
</reference>
<feature type="binding site" evidence="10">
    <location>
        <begin position="15"/>
        <end position="16"/>
    </location>
    <ligand>
        <name>substrate</name>
    </ligand>
</feature>
<evidence type="ECO:0000313" key="22">
    <source>
        <dbReference type="Proteomes" id="UP000048948"/>
    </source>
</evidence>
<dbReference type="Proteomes" id="UP000300237">
    <property type="component" value="Chromosome"/>
</dbReference>
<comment type="function">
    <text evidence="8">Involved in cholesterol degradation. Catalyzes the retro-aldol cleavage of 4-hydroxy-2-oxohexanoate (HOHA) to pyruvate and propanal. Can also catalyze the cleavage of 4-hydroxy-2-oxopentanoate (HOPA) to pyruvate and acetaldehyde. The aldehydes produced by this reaction are directly channeled to the dehydrogenase HsaG.</text>
</comment>
<dbReference type="InterPro" id="IPR013785">
    <property type="entry name" value="Aldolase_TIM"/>
</dbReference>
<dbReference type="Proteomes" id="UP000048948">
    <property type="component" value="Unassembled WGS sequence"/>
</dbReference>
<evidence type="ECO:0000313" key="28">
    <source>
        <dbReference type="Proteomes" id="UP000671119"/>
    </source>
</evidence>
<reference evidence="21 22" key="2">
    <citation type="submission" date="2015-03" db="EMBL/GenBank/DDBJ databases">
        <authorList>
            <consortium name="Pathogen Informatics"/>
        </authorList>
    </citation>
    <scope>NUCLEOTIDE SEQUENCE [LARGE SCALE GENOMIC DNA]</scope>
    <source>
        <strain evidence="13 22">Bir 172</strain>
        <strain evidence="15 25">Bir 185</strain>
        <strain evidence="14 23">Bir 187</strain>
        <strain evidence="17 21">G09801536</strain>
    </source>
</reference>
<dbReference type="Pfam" id="PF00682">
    <property type="entry name" value="HMGL-like"/>
    <property type="match status" value="1"/>
</dbReference>
<dbReference type="PROSITE" id="PS50991">
    <property type="entry name" value="PYR_CT"/>
    <property type="match status" value="1"/>
</dbReference>
<organism evidence="13 22">
    <name type="scientific">Mycobacterium tuberculosis</name>
    <dbReference type="NCBI Taxonomy" id="1773"/>
    <lineage>
        <taxon>Bacteria</taxon>
        <taxon>Bacillati</taxon>
        <taxon>Actinomycetota</taxon>
        <taxon>Actinomycetes</taxon>
        <taxon>Mycobacteriales</taxon>
        <taxon>Mycobacteriaceae</taxon>
        <taxon>Mycobacterium</taxon>
        <taxon>Mycobacterium tuberculosis complex</taxon>
    </lineage>
</organism>
<keyword evidence="4 10" id="KW-0058">Aromatic hydrocarbons catabolism</keyword>
<accession>A0A045I4S0</accession>
<dbReference type="GO" id="GO:0008701">
    <property type="term" value="F:4-hydroxy-2-oxovalerate aldolase activity"/>
    <property type="evidence" value="ECO:0007669"/>
    <property type="project" value="UniProtKB-UniRule"/>
</dbReference>
<dbReference type="OMA" id="MMAHTIP"/>
<dbReference type="FunFam" id="3.20.20.70:FF:000072">
    <property type="entry name" value="4-hydroxy-2-oxovalerate aldolase"/>
    <property type="match status" value="1"/>
</dbReference>
<proteinExistence type="inferred from homology"/>
<evidence type="ECO:0000313" key="13">
    <source>
        <dbReference type="EMBL" id="CKR78528.1"/>
    </source>
</evidence>
<evidence type="ECO:0000256" key="8">
    <source>
        <dbReference type="ARBA" id="ARBA00023582"/>
    </source>
</evidence>
<comment type="catalytic activity">
    <reaction evidence="7">
        <text>(S)-4-hydroxy-2-oxohexanoate = propanal + pyruvate</text>
        <dbReference type="Rhea" id="RHEA:36003"/>
        <dbReference type="ChEBI" id="CHEBI:15361"/>
        <dbReference type="ChEBI" id="CHEBI:17153"/>
        <dbReference type="ChEBI" id="CHEBI:73142"/>
        <dbReference type="EC" id="4.1.3.43"/>
    </reaction>
    <physiologicalReaction direction="left-to-right" evidence="7">
        <dbReference type="Rhea" id="RHEA:36004"/>
    </physiologicalReaction>
</comment>
<dbReference type="AlphaFoldDB" id="A0A045I4S0"/>
<reference evidence="16 24" key="1">
    <citation type="submission" date="2015-03" db="EMBL/GenBank/DDBJ databases">
        <authorList>
            <consortium name="Pathogen Informatics"/>
            <person name="Murphy D."/>
        </authorList>
    </citation>
    <scope>NUCLEOTIDE SEQUENCE [LARGE SCALE GENOMIC DNA]</scope>
    <source>
        <strain evidence="16 24">0268S</strain>
    </source>
</reference>
<evidence type="ECO:0000313" key="21">
    <source>
        <dbReference type="Proteomes" id="UP000045842"/>
    </source>
</evidence>
<dbReference type="GO" id="GO:0030145">
    <property type="term" value="F:manganese ion binding"/>
    <property type="evidence" value="ECO:0007669"/>
    <property type="project" value="UniProtKB-UniRule"/>
</dbReference>
<feature type="binding site" evidence="10">
    <location>
        <position position="16"/>
    </location>
    <ligand>
        <name>Mn(2+)</name>
        <dbReference type="ChEBI" id="CHEBI:29035"/>
    </ligand>
</feature>
<evidence type="ECO:0000313" key="25">
    <source>
        <dbReference type="Proteomes" id="UP000050164"/>
    </source>
</evidence>
<feature type="binding site" evidence="10">
    <location>
        <position position="198"/>
    </location>
    <ligand>
        <name>Mn(2+)</name>
        <dbReference type="ChEBI" id="CHEBI:29035"/>
    </ligand>
</feature>
<dbReference type="Proteomes" id="UP000049023">
    <property type="component" value="Unassembled WGS sequence"/>
</dbReference>
<dbReference type="Proteomes" id="UP000050139">
    <property type="component" value="Unassembled WGS sequence"/>
</dbReference>
<dbReference type="InterPro" id="IPR035685">
    <property type="entry name" value="DRE_TIM_HOA"/>
</dbReference>
<dbReference type="HAMAP" id="MF_01656">
    <property type="entry name" value="HOA"/>
    <property type="match status" value="1"/>
</dbReference>
<evidence type="ECO:0000256" key="10">
    <source>
        <dbReference type="HAMAP-Rule" id="MF_01656"/>
    </source>
</evidence>
<dbReference type="Proteomes" id="UP000050164">
    <property type="component" value="Unassembled WGS sequence"/>
</dbReference>
<dbReference type="SMR" id="A0A045I4S0"/>
<evidence type="ECO:0000313" key="26">
    <source>
        <dbReference type="Proteomes" id="UP000256381"/>
    </source>
</evidence>
<comment type="subunit">
    <text evidence="9">Homodimer. Forms a heterotetramer composed of two aldolase (HsaF) and two dehydrogenase (HsaG) subunits.</text>
</comment>
<evidence type="ECO:0000256" key="1">
    <source>
        <dbReference type="ARBA" id="ARBA00001936"/>
    </source>
</evidence>
<evidence type="ECO:0000256" key="6">
    <source>
        <dbReference type="ARBA" id="ARBA00023239"/>
    </source>
</evidence>
<dbReference type="EMBL" id="QTBD01000212">
    <property type="protein sequence ID" value="REQ48449.1"/>
    <property type="molecule type" value="Genomic_DNA"/>
</dbReference>
<dbReference type="EMBL" id="JAGIZI010000013">
    <property type="protein sequence ID" value="MBP0683522.1"/>
    <property type="molecule type" value="Genomic_DNA"/>
</dbReference>
<keyword evidence="3 10" id="KW-0479">Metal-binding</keyword>
<evidence type="ECO:0000313" key="19">
    <source>
        <dbReference type="EMBL" id="REQ48449.1"/>
    </source>
</evidence>
<dbReference type="PANTHER" id="PTHR10277:SF9">
    <property type="entry name" value="2-ISOPROPYLMALATE SYNTHASE 1, CHLOROPLASTIC-RELATED"/>
    <property type="match status" value="1"/>
</dbReference>
<dbReference type="NCBIfam" id="TIGR03217">
    <property type="entry name" value="4OH_2_O_val_ald"/>
    <property type="match status" value="1"/>
</dbReference>
<dbReference type="FunFam" id="1.10.8.60:FF:000042">
    <property type="entry name" value="4-hydroxy-2-oxovalerate aldolase"/>
    <property type="match status" value="1"/>
</dbReference>
<dbReference type="GO" id="GO:0009098">
    <property type="term" value="P:L-leucine biosynthetic process"/>
    <property type="evidence" value="ECO:0007669"/>
    <property type="project" value="TreeGrafter"/>
</dbReference>
<dbReference type="Gene3D" id="1.10.8.60">
    <property type="match status" value="1"/>
</dbReference>
<dbReference type="PANTHER" id="PTHR10277">
    <property type="entry name" value="HOMOCITRATE SYNTHASE-RELATED"/>
    <property type="match status" value="1"/>
</dbReference>
<dbReference type="EMBL" id="CNGE01000074">
    <property type="protein sequence ID" value="CKR78528.1"/>
    <property type="molecule type" value="Genomic_DNA"/>
</dbReference>
<dbReference type="EMBL" id="CSAD01000787">
    <property type="protein sequence ID" value="COW42010.1"/>
    <property type="molecule type" value="Genomic_DNA"/>
</dbReference>
<protein>
    <recommendedName>
        <fullName evidence="10 11">4-hydroxy-2-oxovalerate aldolase</fullName>
        <shortName evidence="10">HOA</shortName>
        <ecNumber evidence="10 11">4.1.3.39</ecNumber>
    </recommendedName>
    <alternativeName>
        <fullName evidence="10">4-hydroxy-2-keto-pentanoic acid aldolase</fullName>
    </alternativeName>
    <alternativeName>
        <fullName evidence="10">4-hydroxy-2-oxopentanoate aldolase</fullName>
    </alternativeName>
</protein>
<dbReference type="EC" id="4.1.3.39" evidence="10 11"/>
<name>A0A045I4S0_MYCTX</name>
<comment type="similarity">
    <text evidence="2 10">Belongs to the 4-hydroxy-2-oxovalerate aldolase family.</text>
</comment>
<dbReference type="EMBL" id="COPH01000017">
    <property type="protein sequence ID" value="CLW35960.1"/>
    <property type="molecule type" value="Genomic_DNA"/>
</dbReference>
<evidence type="ECO:0000313" key="24">
    <source>
        <dbReference type="Proteomes" id="UP000050139"/>
    </source>
</evidence>
<feature type="site" description="Transition state stabilizer" evidence="10">
    <location>
        <position position="15"/>
    </location>
</feature>
<feature type="binding site" evidence="10">
    <location>
        <position position="198"/>
    </location>
    <ligand>
        <name>substrate</name>
    </ligand>
</feature>
<reference evidence="19" key="4">
    <citation type="submission" date="2018-07" db="EMBL/GenBank/DDBJ databases">
        <authorList>
            <person name="Shah S."/>
            <person name="Brown T."/>
            <person name="Auld S."/>
            <person name="Bratton K."/>
            <person name="Narechania A."/>
            <person name="Mathema B."/>
            <person name="Gandhi N."/>
        </authorList>
    </citation>
    <scope>NUCLEOTIDE SEQUENCE</scope>
    <source>
        <strain evidence="19">32301_S10</strain>
    </source>
</reference>
<evidence type="ECO:0000313" key="27">
    <source>
        <dbReference type="Proteomes" id="UP000300237"/>
    </source>
</evidence>
<evidence type="ECO:0000313" key="14">
    <source>
        <dbReference type="EMBL" id="CKS38265.1"/>
    </source>
</evidence>
<dbReference type="Gene3D" id="3.20.20.70">
    <property type="entry name" value="Aldolase class I"/>
    <property type="match status" value="1"/>
</dbReference>
<feature type="active site" description="Proton acceptor" evidence="10">
    <location>
        <position position="19"/>
    </location>
</feature>
<evidence type="ECO:0000256" key="4">
    <source>
        <dbReference type="ARBA" id="ARBA00022797"/>
    </source>
</evidence>
<dbReference type="Proteomes" id="UP000671119">
    <property type="component" value="Unassembled WGS sequence"/>
</dbReference>
<dbReference type="SUPFAM" id="SSF51569">
    <property type="entry name" value="Aldolase"/>
    <property type="match status" value="1"/>
</dbReference>
<keyword evidence="5 10" id="KW-0464">Manganese</keyword>
<dbReference type="Proteomes" id="UP000045842">
    <property type="component" value="Unassembled WGS sequence"/>
</dbReference>
<dbReference type="NCBIfam" id="NF006049">
    <property type="entry name" value="PRK08195.1"/>
    <property type="match status" value="1"/>
</dbReference>
<dbReference type="InterPro" id="IPR012425">
    <property type="entry name" value="DmpG_comm"/>
</dbReference>
<evidence type="ECO:0000313" key="17">
    <source>
        <dbReference type="EMBL" id="COW42010.1"/>
    </source>
</evidence>
<feature type="domain" description="Pyruvate carboxyltransferase" evidence="12">
    <location>
        <begin position="7"/>
        <end position="259"/>
    </location>
</feature>
<evidence type="ECO:0000256" key="7">
    <source>
        <dbReference type="ARBA" id="ARBA00023518"/>
    </source>
</evidence>
<dbReference type="Pfam" id="PF07836">
    <property type="entry name" value="DmpG_comm"/>
    <property type="match status" value="1"/>
</dbReference>
<dbReference type="SUPFAM" id="SSF89000">
    <property type="entry name" value="post-HMGL domain-like"/>
    <property type="match status" value="1"/>
</dbReference>
<evidence type="ECO:0000313" key="15">
    <source>
        <dbReference type="EMBL" id="CKS59292.1"/>
    </source>
</evidence>
<evidence type="ECO:0000256" key="5">
    <source>
        <dbReference type="ARBA" id="ARBA00023211"/>
    </source>
</evidence>
<feature type="binding site" evidence="10">
    <location>
        <position position="289"/>
    </location>
    <ligand>
        <name>substrate</name>
    </ligand>
</feature>
<dbReference type="EMBL" id="CNFT01000937">
    <property type="protein sequence ID" value="CKS59292.1"/>
    <property type="molecule type" value="Genomic_DNA"/>
</dbReference>
<feature type="binding site" evidence="10">
    <location>
        <position position="169"/>
    </location>
    <ligand>
        <name>substrate</name>
    </ligand>
</feature>
<dbReference type="InterPro" id="IPR000891">
    <property type="entry name" value="PYR_CT"/>
</dbReference>
<evidence type="ECO:0000256" key="2">
    <source>
        <dbReference type="ARBA" id="ARBA00008944"/>
    </source>
</evidence>
<dbReference type="InterPro" id="IPR050073">
    <property type="entry name" value="2-IPM_HCS-like"/>
</dbReference>
<dbReference type="CDD" id="cd07943">
    <property type="entry name" value="DRE_TIM_HOA"/>
    <property type="match status" value="1"/>
</dbReference>
<comment type="catalytic activity">
    <reaction evidence="10">
        <text>(S)-4-hydroxy-2-oxopentanoate = acetaldehyde + pyruvate</text>
        <dbReference type="Rhea" id="RHEA:22624"/>
        <dbReference type="ChEBI" id="CHEBI:15343"/>
        <dbReference type="ChEBI" id="CHEBI:15361"/>
        <dbReference type="ChEBI" id="CHEBI:73143"/>
        <dbReference type="EC" id="4.1.3.39"/>
    </reaction>
</comment>
<dbReference type="EMBL" id="CNFU01000715">
    <property type="protein sequence ID" value="CKS38265.1"/>
    <property type="molecule type" value="Genomic_DNA"/>
</dbReference>
<dbReference type="InterPro" id="IPR017629">
    <property type="entry name" value="4OH_2_O-val_aldolase"/>
</dbReference>
<evidence type="ECO:0000313" key="20">
    <source>
        <dbReference type="EMBL" id="VCU51855.1"/>
    </source>
</evidence>
<sequence>MTDMWDVRITDTSLRDGSHHKRHQFTKDEVGAIVAALDAAGVPVIEVTHGDGLGGSSFNYGFSKTPEQELIKLAAATAKEARIAFLMLPGVGTKDDIKEARDNGGSICRIATHCTEADVSIQHFGLARELGLETVGFLMMAHTIAPEKLAAQARIMADAGCQCVYVVDSAGALVLDGVADRVSALVAELGEDAQVGFHGHENLGLGVANSVAAVRAGAKQIDGSCRRFGAGAGNAPVEALIGVFDKIGVKTGIDFFDIADAAEDVVRPAMPAECLLDRNALIMGYSGVYSSFLKHAVRQAERYGVPASALLHRAGQRKLIGGQEDQLIDIALEIKRELDSGAAVTH</sequence>
<evidence type="ECO:0000313" key="16">
    <source>
        <dbReference type="EMBL" id="CLW35960.1"/>
    </source>
</evidence>